<dbReference type="Pfam" id="PF01553">
    <property type="entry name" value="Acyltransferase"/>
    <property type="match status" value="1"/>
</dbReference>
<proteinExistence type="predicted"/>
<evidence type="ECO:0000256" key="2">
    <source>
        <dbReference type="ARBA" id="ARBA00023315"/>
    </source>
</evidence>
<dbReference type="SMART" id="SM00563">
    <property type="entry name" value="PlsC"/>
    <property type="match status" value="1"/>
</dbReference>
<evidence type="ECO:0000256" key="1">
    <source>
        <dbReference type="ARBA" id="ARBA00022679"/>
    </source>
</evidence>
<dbReference type="Proteomes" id="UP000178046">
    <property type="component" value="Unassembled WGS sequence"/>
</dbReference>
<keyword evidence="3" id="KW-0472">Membrane</keyword>
<dbReference type="CDD" id="cd07989">
    <property type="entry name" value="LPLAT_AGPAT-like"/>
    <property type="match status" value="1"/>
</dbReference>
<name>A0A1F5X4P9_9BACT</name>
<keyword evidence="2" id="KW-0012">Acyltransferase</keyword>
<reference evidence="5 6" key="1">
    <citation type="journal article" date="2016" name="Nat. Commun.">
        <title>Thousands of microbial genomes shed light on interconnected biogeochemical processes in an aquifer system.</title>
        <authorList>
            <person name="Anantharaman K."/>
            <person name="Brown C.T."/>
            <person name="Hug L.A."/>
            <person name="Sharon I."/>
            <person name="Castelle C.J."/>
            <person name="Probst A.J."/>
            <person name="Thomas B.C."/>
            <person name="Singh A."/>
            <person name="Wilkins M.J."/>
            <person name="Karaoz U."/>
            <person name="Brodie E.L."/>
            <person name="Williams K.H."/>
            <person name="Hubbard S.S."/>
            <person name="Banfield J.F."/>
        </authorList>
    </citation>
    <scope>NUCLEOTIDE SEQUENCE [LARGE SCALE GENOMIC DNA]</scope>
</reference>
<keyword evidence="3" id="KW-1133">Transmembrane helix</keyword>
<sequence length="225" mass="25496">MGIPMKIWYFFIQVIAKIISMLLIKLFFKLDTAGREHLRRIGGPLLIAPKHKSFIDHFLIAAALPFNFRIFPIRPMAHQEQIDRPLIGLGIKMLGGFVAKTKGKNLDELFEVPEAILKNRGVVLLYPEGKIFRDPGIHPIKSGAAELALRTSAAILPVGISGLDYFYLTDLPSLFFNRRKIKINFGEVFPAKCGLNRKELTKKIENEIRKLYEPGYNEHSQGPSK</sequence>
<dbReference type="PANTHER" id="PTHR10434">
    <property type="entry name" value="1-ACYL-SN-GLYCEROL-3-PHOSPHATE ACYLTRANSFERASE"/>
    <property type="match status" value="1"/>
</dbReference>
<comment type="caution">
    <text evidence="5">The sequence shown here is derived from an EMBL/GenBank/DDBJ whole genome shotgun (WGS) entry which is preliminary data.</text>
</comment>
<dbReference type="GO" id="GO:0006654">
    <property type="term" value="P:phosphatidic acid biosynthetic process"/>
    <property type="evidence" value="ECO:0007669"/>
    <property type="project" value="TreeGrafter"/>
</dbReference>
<evidence type="ECO:0000313" key="5">
    <source>
        <dbReference type="EMBL" id="OGF82878.1"/>
    </source>
</evidence>
<keyword evidence="1" id="KW-0808">Transferase</keyword>
<feature type="transmembrane region" description="Helical" evidence="3">
    <location>
        <begin position="7"/>
        <end position="28"/>
    </location>
</feature>
<dbReference type="AlphaFoldDB" id="A0A1F5X4P9"/>
<organism evidence="5 6">
    <name type="scientific">Candidatus Giovannonibacteria bacterium RIFCSPLOWO2_01_FULL_44_16</name>
    <dbReference type="NCBI Taxonomy" id="1798348"/>
    <lineage>
        <taxon>Bacteria</taxon>
        <taxon>Candidatus Giovannoniibacteriota</taxon>
    </lineage>
</organism>
<dbReference type="PANTHER" id="PTHR10434:SF11">
    <property type="entry name" value="1-ACYL-SN-GLYCEROL-3-PHOSPHATE ACYLTRANSFERASE"/>
    <property type="match status" value="1"/>
</dbReference>
<evidence type="ECO:0000259" key="4">
    <source>
        <dbReference type="SMART" id="SM00563"/>
    </source>
</evidence>
<evidence type="ECO:0000313" key="6">
    <source>
        <dbReference type="Proteomes" id="UP000178046"/>
    </source>
</evidence>
<dbReference type="InterPro" id="IPR002123">
    <property type="entry name" value="Plipid/glycerol_acylTrfase"/>
</dbReference>
<protein>
    <recommendedName>
        <fullName evidence="4">Phospholipid/glycerol acyltransferase domain-containing protein</fullName>
    </recommendedName>
</protein>
<gene>
    <name evidence="5" type="ORF">A2924_01590</name>
</gene>
<evidence type="ECO:0000256" key="3">
    <source>
        <dbReference type="SAM" id="Phobius"/>
    </source>
</evidence>
<dbReference type="GO" id="GO:0003841">
    <property type="term" value="F:1-acylglycerol-3-phosphate O-acyltransferase activity"/>
    <property type="evidence" value="ECO:0007669"/>
    <property type="project" value="TreeGrafter"/>
</dbReference>
<dbReference type="EMBL" id="MFIA01000012">
    <property type="protein sequence ID" value="OGF82878.1"/>
    <property type="molecule type" value="Genomic_DNA"/>
</dbReference>
<accession>A0A1F5X4P9</accession>
<dbReference type="SUPFAM" id="SSF69593">
    <property type="entry name" value="Glycerol-3-phosphate (1)-acyltransferase"/>
    <property type="match status" value="1"/>
</dbReference>
<feature type="domain" description="Phospholipid/glycerol acyltransferase" evidence="4">
    <location>
        <begin position="45"/>
        <end position="163"/>
    </location>
</feature>
<keyword evidence="3" id="KW-0812">Transmembrane</keyword>